<protein>
    <submittedName>
        <fullName evidence="1">Uncharacterized protein</fullName>
    </submittedName>
</protein>
<gene>
    <name evidence="1" type="ORF">KHX94_03285</name>
</gene>
<dbReference type="EMBL" id="CP074572">
    <property type="protein sequence ID" value="QVK23738.1"/>
    <property type="molecule type" value="Genomic_DNA"/>
</dbReference>
<sequence length="81" mass="9218">MSDICQLFIETANTFRIGQEVKASEMFGKCIDQLQLALQKPSLAKQLMPLMPMLLNAQENRDWLGLADTIEYEVLPIFSKV</sequence>
<evidence type="ECO:0000313" key="1">
    <source>
        <dbReference type="EMBL" id="QVK23738.1"/>
    </source>
</evidence>
<name>A0ABX8DG69_9GAMM</name>
<evidence type="ECO:0000313" key="2">
    <source>
        <dbReference type="Proteomes" id="UP000676428"/>
    </source>
</evidence>
<keyword evidence="2" id="KW-1185">Reference proteome</keyword>
<accession>A0ABX8DG69</accession>
<dbReference type="Proteomes" id="UP000676428">
    <property type="component" value="Chromosome"/>
</dbReference>
<organism evidence="1 2">
    <name type="scientific">Shewanella dokdonensis</name>
    <dbReference type="NCBI Taxonomy" id="712036"/>
    <lineage>
        <taxon>Bacteria</taxon>
        <taxon>Pseudomonadati</taxon>
        <taxon>Pseudomonadota</taxon>
        <taxon>Gammaproteobacteria</taxon>
        <taxon>Alteromonadales</taxon>
        <taxon>Shewanellaceae</taxon>
        <taxon>Shewanella</taxon>
    </lineage>
</organism>
<reference evidence="1 2" key="1">
    <citation type="journal article" date="2012" name="Int. J. Syst. Evol. Microbiol.">
        <title>Shewanella dokdonensis sp. nov., isolated from seawater.</title>
        <authorList>
            <person name="Sung H.R."/>
            <person name="Yoon J.H."/>
            <person name="Ghim S.Y."/>
        </authorList>
    </citation>
    <scope>NUCLEOTIDE SEQUENCE [LARGE SCALE GENOMIC DNA]</scope>
    <source>
        <strain evidence="1 2">DSM 23626</strain>
    </source>
</reference>
<proteinExistence type="predicted"/>
<dbReference type="RefSeq" id="WP_213682355.1">
    <property type="nucleotide sequence ID" value="NZ_CP074572.1"/>
</dbReference>